<dbReference type="EMBL" id="UPXZ01000040">
    <property type="protein sequence ID" value="VBB48598.1"/>
    <property type="molecule type" value="Genomic_DNA"/>
</dbReference>
<dbReference type="AlphaFoldDB" id="A0A653AKP6"/>
<feature type="signal peptide" evidence="1">
    <location>
        <begin position="1"/>
        <end position="20"/>
    </location>
</feature>
<evidence type="ECO:0000313" key="2">
    <source>
        <dbReference type="EMBL" id="VBB48598.1"/>
    </source>
</evidence>
<feature type="chain" id="PRO_5024901783" evidence="1">
    <location>
        <begin position="21"/>
        <end position="522"/>
    </location>
</feature>
<gene>
    <name evidence="2" type="ORF">TRIP_D450053</name>
</gene>
<sequence>MRFLKFIPIFCVLFAHSTLASDTIKIVNPVYSSSLEKSLFNDFIQRKTTDVLQISLSMDSTVTQQKAEEYKNEVIRFLSENKDKFQNAANEKSRIKEISKTSSRKFLKQYEDEVYTIDVFETGKYNLITAWIYYGYILEKLGIPFTITEELGHIYLTAYPASAAVPLELNKVELILIQPDQQLKNLFVNFLLDSKLVSKAELSSKGAEGVFNEYYYAQKNITLLELVGYQYFNNAIDFINKQDIKSAAHQLEKSYLLYPSYRTLYLLEQSLISIVQEDKFADISNLIYFSKLASYTKTNSIKEFVIGKFLLMTEDYLITSNRVDLYDRIFNRLDDDVSDVEMKKQIADLYYLNKAKFLAVHKEINKSWDVICKGYKNNSENTETINLMQQVFMEQMRPQLGSDDFKYLYFRRLEEYPILAKSNNILSMGGYYFLHKIYNSYYTDDVTTGDQTMSDFEKFMKQYDYKPESFLIGMGYGEAASYYYRKHDLKKCKATLDRGLEISPNNNDLLRKYKINFPEAGK</sequence>
<accession>A0A653AKP6</accession>
<reference evidence="2" key="1">
    <citation type="submission" date="2018-07" db="EMBL/GenBank/DDBJ databases">
        <authorList>
            <consortium name="Genoscope - CEA"/>
            <person name="William W."/>
        </authorList>
    </citation>
    <scope>NUCLEOTIDE SEQUENCE</scope>
    <source>
        <strain evidence="2">IK1</strain>
    </source>
</reference>
<evidence type="ECO:0000256" key="1">
    <source>
        <dbReference type="SAM" id="SignalP"/>
    </source>
</evidence>
<proteinExistence type="predicted"/>
<protein>
    <submittedName>
        <fullName evidence="2">Uncharacterized protein</fullName>
    </submittedName>
</protein>
<organism evidence="2">
    <name type="scientific">uncultured Paludibacter sp</name>
    <dbReference type="NCBI Taxonomy" id="497635"/>
    <lineage>
        <taxon>Bacteria</taxon>
        <taxon>Pseudomonadati</taxon>
        <taxon>Bacteroidota</taxon>
        <taxon>Bacteroidia</taxon>
        <taxon>Bacteroidales</taxon>
        <taxon>Paludibacteraceae</taxon>
        <taxon>Paludibacter</taxon>
        <taxon>environmental samples</taxon>
    </lineage>
</organism>
<name>A0A653AKP6_9BACT</name>
<keyword evidence="1" id="KW-0732">Signal</keyword>